<dbReference type="PANTHER" id="PTHR21503">
    <property type="entry name" value="F-BOX-CONTAINING HYPOTHETICAL PROTEIN C.ELEGANS"/>
    <property type="match status" value="1"/>
</dbReference>
<gene>
    <name evidence="2" type="primary">Cnig_chr_IV.g15758</name>
    <name evidence="2" type="ORF">B9Z55_015758</name>
</gene>
<sequence length="295" mass="34490">MPFPILCTPFIVQSEIISILQPNEIVTASFCSKKVERLLKGHYQRRKPLEWRLFMTDRDSSADVIIETSKDDREGIPVIAAEDFSELDKSIHIPRESDRYEITFHTERSLPVIYFKDRVMAAKWVVEYVTDLFNLDIYGIEIDNEGIWAIDWINGQDKMLKCFDWNGDEATMDYVLRNTRASEQYTLAGTVSDNYRFEGKLVPGNHFLIYSDGHWVTLDNLMNFDFASIVVTGCRLSVPDLYAFIGHWLNGGSPRLTFLRLHFDNQLDFEHFEDQLEVVERDIAGEYRVWGWYRS</sequence>
<dbReference type="EMBL" id="PDUG01000004">
    <property type="protein sequence ID" value="PIC36947.1"/>
    <property type="molecule type" value="Genomic_DNA"/>
</dbReference>
<name>A0A2G5UBR1_9PELO</name>
<evidence type="ECO:0000259" key="1">
    <source>
        <dbReference type="Pfam" id="PF07735"/>
    </source>
</evidence>
<keyword evidence="3" id="KW-1185">Reference proteome</keyword>
<reference evidence="3" key="1">
    <citation type="submission" date="2017-10" db="EMBL/GenBank/DDBJ databases">
        <title>Rapid genome shrinkage in a self-fertile nematode reveals novel sperm competition proteins.</title>
        <authorList>
            <person name="Yin D."/>
            <person name="Schwarz E.M."/>
            <person name="Thomas C.G."/>
            <person name="Felde R.L."/>
            <person name="Korf I.F."/>
            <person name="Cutter A.D."/>
            <person name="Schartner C.M."/>
            <person name="Ralston E.J."/>
            <person name="Meyer B.J."/>
            <person name="Haag E.S."/>
        </authorList>
    </citation>
    <scope>NUCLEOTIDE SEQUENCE [LARGE SCALE GENOMIC DNA]</scope>
    <source>
        <strain evidence="3">JU1422</strain>
    </source>
</reference>
<evidence type="ECO:0000313" key="3">
    <source>
        <dbReference type="Proteomes" id="UP000230233"/>
    </source>
</evidence>
<proteinExistence type="predicted"/>
<evidence type="ECO:0000313" key="2">
    <source>
        <dbReference type="EMBL" id="PIC36947.1"/>
    </source>
</evidence>
<dbReference type="Pfam" id="PF07735">
    <property type="entry name" value="FBA_2"/>
    <property type="match status" value="1"/>
</dbReference>
<comment type="caution">
    <text evidence="2">The sequence shown here is derived from an EMBL/GenBank/DDBJ whole genome shotgun (WGS) entry which is preliminary data.</text>
</comment>
<dbReference type="PANTHER" id="PTHR21503:SF8">
    <property type="entry name" value="F-BOX ASSOCIATED DOMAIN-CONTAINING PROTEIN-RELATED"/>
    <property type="match status" value="1"/>
</dbReference>
<dbReference type="AlphaFoldDB" id="A0A2G5UBR1"/>
<feature type="domain" description="Sdz-33 F-box" evidence="1">
    <location>
        <begin position="208"/>
        <end position="261"/>
    </location>
</feature>
<accession>A0A2G5UBR1</accession>
<dbReference type="InterPro" id="IPR012885">
    <property type="entry name" value="F-box_Sdz-33"/>
</dbReference>
<dbReference type="Proteomes" id="UP000230233">
    <property type="component" value="Chromosome IV"/>
</dbReference>
<organism evidence="2 3">
    <name type="scientific">Caenorhabditis nigoni</name>
    <dbReference type="NCBI Taxonomy" id="1611254"/>
    <lineage>
        <taxon>Eukaryota</taxon>
        <taxon>Metazoa</taxon>
        <taxon>Ecdysozoa</taxon>
        <taxon>Nematoda</taxon>
        <taxon>Chromadorea</taxon>
        <taxon>Rhabditida</taxon>
        <taxon>Rhabditina</taxon>
        <taxon>Rhabditomorpha</taxon>
        <taxon>Rhabditoidea</taxon>
        <taxon>Rhabditidae</taxon>
        <taxon>Peloderinae</taxon>
        <taxon>Caenorhabditis</taxon>
    </lineage>
</organism>
<protein>
    <recommendedName>
        <fullName evidence="1">Sdz-33 F-box domain-containing protein</fullName>
    </recommendedName>
</protein>